<evidence type="ECO:0000313" key="2">
    <source>
        <dbReference type="EMBL" id="OAE34828.1"/>
    </source>
</evidence>
<dbReference type="EMBL" id="LVLJ01000312">
    <property type="protein sequence ID" value="OAE34828.1"/>
    <property type="molecule type" value="Genomic_DNA"/>
</dbReference>
<evidence type="ECO:0000256" key="1">
    <source>
        <dbReference type="SAM" id="MobiDB-lite"/>
    </source>
</evidence>
<sequence>MMTENVPAPEQHSFNNKDRDPFAIHKAAATRSKRQLPESVVRASAAAEDAVDDDEGGGGATNREQINEVVAFDGRRR</sequence>
<feature type="region of interest" description="Disordered" evidence="1">
    <location>
        <begin position="1"/>
        <end position="77"/>
    </location>
</feature>
<gene>
    <name evidence="2" type="ORF">AXG93_2528s1960</name>
</gene>
<dbReference type="AlphaFoldDB" id="A0A176WNU2"/>
<comment type="caution">
    <text evidence="2">The sequence shown here is derived from an EMBL/GenBank/DDBJ whole genome shotgun (WGS) entry which is preliminary data.</text>
</comment>
<keyword evidence="3" id="KW-1185">Reference proteome</keyword>
<protein>
    <submittedName>
        <fullName evidence="2">Uncharacterized protein</fullName>
    </submittedName>
</protein>
<evidence type="ECO:0000313" key="3">
    <source>
        <dbReference type="Proteomes" id="UP000077202"/>
    </source>
</evidence>
<proteinExistence type="predicted"/>
<reference evidence="2" key="1">
    <citation type="submission" date="2016-03" db="EMBL/GenBank/DDBJ databases">
        <title>Mechanisms controlling the formation of the plant cell surface in tip-growing cells are functionally conserved among land plants.</title>
        <authorList>
            <person name="Honkanen S."/>
            <person name="Jones V.A."/>
            <person name="Morieri G."/>
            <person name="Champion C."/>
            <person name="Hetherington A.J."/>
            <person name="Kelly S."/>
            <person name="Saint-Marcoux D."/>
            <person name="Proust H."/>
            <person name="Prescott H."/>
            <person name="Dolan L."/>
        </authorList>
    </citation>
    <scope>NUCLEOTIDE SEQUENCE [LARGE SCALE GENOMIC DNA]</scope>
    <source>
        <tissue evidence="2">Whole gametophyte</tissue>
    </source>
</reference>
<name>A0A176WNU2_MARPO</name>
<dbReference type="Proteomes" id="UP000077202">
    <property type="component" value="Unassembled WGS sequence"/>
</dbReference>
<organism evidence="2 3">
    <name type="scientific">Marchantia polymorpha subsp. ruderalis</name>
    <dbReference type="NCBI Taxonomy" id="1480154"/>
    <lineage>
        <taxon>Eukaryota</taxon>
        <taxon>Viridiplantae</taxon>
        <taxon>Streptophyta</taxon>
        <taxon>Embryophyta</taxon>
        <taxon>Marchantiophyta</taxon>
        <taxon>Marchantiopsida</taxon>
        <taxon>Marchantiidae</taxon>
        <taxon>Marchantiales</taxon>
        <taxon>Marchantiaceae</taxon>
        <taxon>Marchantia</taxon>
    </lineage>
</organism>
<feature type="compositionally biased region" description="Low complexity" evidence="1">
    <location>
        <begin position="38"/>
        <end position="48"/>
    </location>
</feature>
<accession>A0A176WNU2</accession>